<evidence type="ECO:0000256" key="1">
    <source>
        <dbReference type="SAM" id="MobiDB-lite"/>
    </source>
</evidence>
<feature type="compositionally biased region" description="Basic residues" evidence="1">
    <location>
        <begin position="73"/>
        <end position="87"/>
    </location>
</feature>
<evidence type="ECO:0000313" key="3">
    <source>
        <dbReference type="EMBL" id="KAL3626418.1"/>
    </source>
</evidence>
<feature type="compositionally biased region" description="Basic and acidic residues" evidence="1">
    <location>
        <begin position="114"/>
        <end position="127"/>
    </location>
</feature>
<evidence type="ECO:0000313" key="4">
    <source>
        <dbReference type="Proteomes" id="UP001632038"/>
    </source>
</evidence>
<feature type="signal peptide" evidence="2">
    <location>
        <begin position="1"/>
        <end position="29"/>
    </location>
</feature>
<dbReference type="Proteomes" id="UP001632038">
    <property type="component" value="Unassembled WGS sequence"/>
</dbReference>
<comment type="caution">
    <text evidence="3">The sequence shown here is derived from an EMBL/GenBank/DDBJ whole genome shotgun (WGS) entry which is preliminary data.</text>
</comment>
<organism evidence="3 4">
    <name type="scientific">Castilleja foliolosa</name>
    <dbReference type="NCBI Taxonomy" id="1961234"/>
    <lineage>
        <taxon>Eukaryota</taxon>
        <taxon>Viridiplantae</taxon>
        <taxon>Streptophyta</taxon>
        <taxon>Embryophyta</taxon>
        <taxon>Tracheophyta</taxon>
        <taxon>Spermatophyta</taxon>
        <taxon>Magnoliopsida</taxon>
        <taxon>eudicotyledons</taxon>
        <taxon>Gunneridae</taxon>
        <taxon>Pentapetalae</taxon>
        <taxon>asterids</taxon>
        <taxon>lamiids</taxon>
        <taxon>Lamiales</taxon>
        <taxon>Orobanchaceae</taxon>
        <taxon>Pedicularideae</taxon>
        <taxon>Castillejinae</taxon>
        <taxon>Castilleja</taxon>
    </lineage>
</organism>
<keyword evidence="2" id="KW-0732">Signal</keyword>
<name>A0ABD3CA11_9LAMI</name>
<keyword evidence="4" id="KW-1185">Reference proteome</keyword>
<dbReference type="EMBL" id="JAVIJP010000047">
    <property type="protein sequence ID" value="KAL3626418.1"/>
    <property type="molecule type" value="Genomic_DNA"/>
</dbReference>
<feature type="compositionally biased region" description="Basic and acidic residues" evidence="1">
    <location>
        <begin position="41"/>
        <end position="52"/>
    </location>
</feature>
<protein>
    <submittedName>
        <fullName evidence="3">Uncharacterized protein</fullName>
    </submittedName>
</protein>
<dbReference type="AlphaFoldDB" id="A0ABD3CA11"/>
<reference evidence="4" key="1">
    <citation type="journal article" date="2024" name="IScience">
        <title>Strigolactones Initiate the Formation of Haustorium-like Structures in Castilleja.</title>
        <authorList>
            <person name="Buerger M."/>
            <person name="Peterson D."/>
            <person name="Chory J."/>
        </authorList>
    </citation>
    <scope>NUCLEOTIDE SEQUENCE [LARGE SCALE GENOMIC DNA]</scope>
</reference>
<proteinExistence type="predicted"/>
<feature type="chain" id="PRO_5044794427" evidence="2">
    <location>
        <begin position="30"/>
        <end position="127"/>
    </location>
</feature>
<feature type="region of interest" description="Disordered" evidence="1">
    <location>
        <begin position="28"/>
        <end position="52"/>
    </location>
</feature>
<sequence length="127" mass="14773">MSTNKMKNTATFFLLLLFVAIAISTPTLSNTHPYEDDDQEHEEKEMLVGEKSPHRWLSEKSWCTHCDNDYLPIKKRKLPSPPRKRRSPSPPPSILKPANAPKGPPKYVRFAPEPPRRFDLNRKPYDY</sequence>
<evidence type="ECO:0000256" key="2">
    <source>
        <dbReference type="SAM" id="SignalP"/>
    </source>
</evidence>
<gene>
    <name evidence="3" type="ORF">CASFOL_029967</name>
</gene>
<accession>A0ABD3CA11</accession>
<feature type="region of interest" description="Disordered" evidence="1">
    <location>
        <begin position="72"/>
        <end position="127"/>
    </location>
</feature>